<dbReference type="PANTHER" id="PTHR37984">
    <property type="entry name" value="PROTEIN CBG26694"/>
    <property type="match status" value="1"/>
</dbReference>
<dbReference type="Proteomes" id="UP000008909">
    <property type="component" value="Unassembled WGS sequence"/>
</dbReference>
<dbReference type="InterPro" id="IPR000504">
    <property type="entry name" value="RRM_dom"/>
</dbReference>
<gene>
    <name evidence="3" type="ORF">CLF_110994</name>
</gene>
<dbReference type="SUPFAM" id="SSF54928">
    <property type="entry name" value="RNA-binding domain, RBD"/>
    <property type="match status" value="1"/>
</dbReference>
<feature type="domain" description="RRM" evidence="2">
    <location>
        <begin position="11"/>
        <end position="84"/>
    </location>
</feature>
<keyword evidence="1" id="KW-0694">RNA-binding</keyword>
<dbReference type="InterPro" id="IPR012677">
    <property type="entry name" value="Nucleotide-bd_a/b_plait_sf"/>
</dbReference>
<dbReference type="PROSITE" id="PS50102">
    <property type="entry name" value="RRM"/>
    <property type="match status" value="1"/>
</dbReference>
<name>G7YLC3_CLOSI</name>
<dbReference type="PANTHER" id="PTHR37984:SF9">
    <property type="entry name" value="INTEGRASE CATALYTIC DOMAIN-CONTAINING PROTEIN"/>
    <property type="match status" value="1"/>
</dbReference>
<evidence type="ECO:0000259" key="2">
    <source>
        <dbReference type="PROSITE" id="PS50102"/>
    </source>
</evidence>
<evidence type="ECO:0000256" key="1">
    <source>
        <dbReference type="PROSITE-ProRule" id="PRU00176"/>
    </source>
</evidence>
<dbReference type="SUPFAM" id="SSF50630">
    <property type="entry name" value="Acid proteases"/>
    <property type="match status" value="1"/>
</dbReference>
<dbReference type="InterPro" id="IPR050951">
    <property type="entry name" value="Retrovirus_Pol_polyprotein"/>
</dbReference>
<feature type="non-terminal residue" evidence="3">
    <location>
        <position position="1238"/>
    </location>
</feature>
<dbReference type="InterPro" id="IPR035979">
    <property type="entry name" value="RBD_domain_sf"/>
</dbReference>
<evidence type="ECO:0000313" key="3">
    <source>
        <dbReference type="EMBL" id="GAA53754.1"/>
    </source>
</evidence>
<organism evidence="3 4">
    <name type="scientific">Clonorchis sinensis</name>
    <name type="common">Chinese liver fluke</name>
    <dbReference type="NCBI Taxonomy" id="79923"/>
    <lineage>
        <taxon>Eukaryota</taxon>
        <taxon>Metazoa</taxon>
        <taxon>Spiralia</taxon>
        <taxon>Lophotrochozoa</taxon>
        <taxon>Platyhelminthes</taxon>
        <taxon>Trematoda</taxon>
        <taxon>Digenea</taxon>
        <taxon>Opisthorchiida</taxon>
        <taxon>Opisthorchiata</taxon>
        <taxon>Opisthorchiidae</taxon>
        <taxon>Clonorchis</taxon>
    </lineage>
</organism>
<dbReference type="SMART" id="SM00360">
    <property type="entry name" value="RRM"/>
    <property type="match status" value="1"/>
</dbReference>
<dbReference type="CDD" id="cd12373">
    <property type="entry name" value="RRM_SRSF3_like"/>
    <property type="match status" value="1"/>
</dbReference>
<dbReference type="AlphaFoldDB" id="G7YLC3"/>
<accession>G7YLC3</accession>
<dbReference type="Gene3D" id="3.30.70.330">
    <property type="match status" value="1"/>
</dbReference>
<proteinExistence type="predicted"/>
<protein>
    <submittedName>
        <fullName evidence="3">RNA-binding protein 1</fullName>
    </submittedName>
</protein>
<dbReference type="InterPro" id="IPR021109">
    <property type="entry name" value="Peptidase_aspartic_dom_sf"/>
</dbReference>
<evidence type="ECO:0000313" key="4">
    <source>
        <dbReference type="Proteomes" id="UP000008909"/>
    </source>
</evidence>
<reference evidence="3" key="1">
    <citation type="journal article" date="2011" name="Genome Biol.">
        <title>The draft genome of the carcinogenic human liver fluke Clonorchis sinensis.</title>
        <authorList>
            <person name="Wang X."/>
            <person name="Chen W."/>
            <person name="Huang Y."/>
            <person name="Sun J."/>
            <person name="Men J."/>
            <person name="Liu H."/>
            <person name="Luo F."/>
            <person name="Guo L."/>
            <person name="Lv X."/>
            <person name="Deng C."/>
            <person name="Zhou C."/>
            <person name="Fan Y."/>
            <person name="Li X."/>
            <person name="Huang L."/>
            <person name="Hu Y."/>
            <person name="Liang C."/>
            <person name="Hu X."/>
            <person name="Xu J."/>
            <person name="Yu X."/>
        </authorList>
    </citation>
    <scope>NUCLEOTIDE SEQUENCE [LARGE SCALE GENOMIC DNA]</scope>
    <source>
        <strain evidence="3">Henan</strain>
    </source>
</reference>
<dbReference type="GO" id="GO:0003723">
    <property type="term" value="F:RNA binding"/>
    <property type="evidence" value="ECO:0007669"/>
    <property type="project" value="UniProtKB-UniRule"/>
</dbReference>
<sequence>MPRFDRQVEGFRVFIGGVDPRVGKVDIEREFDRFGPIADVWVARNPPGFAFIVFKYADDADRAVRRMDGSRPFGSRLRVEHAVNTSKTNGGCQNAFLHKNKGKNTFLGEQLTAGEWFLVLAQPGNSAYGAGSQLRANWRVTFTFQNGSSQSCAHYEMGYILWRRLRVILQLGTERVLQLNEMFIYFVLRFASEVAAALTGKGFHASFPSCGLTALSFSARPARTGNGLIRETPARQSTILPIFVLAYRAGARLLLGLKKAPLCEMQIRVEVRPGIGYTTHSSHDFNRLSSTSYANADKRLATQIHLFKMAWKVTFSFAPTFDSNHFQNCALALGQFGTVYYAVVQPDGLMIMQKSSVNDFLFCDACPLDELPEGDIVKASNLNDITMVLSRARAIGNCLVVNMYIRRSTPAKYVNTIEGNGGALIPGPSRNHGLKINEDVHLHALHHATAKHQEQNHDGIGRVPLRVNLTIIPTPDAITLRDDLVHVLPGLTSGLTIEVLNAGVPPNTNALVPRTANKDTVAVLMNVRALGLRIVGKHAAAAPPVQHRDQMSNMDHCMPTGVLSIGIEGLGRVQFRTLVIVGRVLALILLYTMMKALLLTGHLHKPHNSSSLSRSSEDGLNSCCVNVDCFDVVRAYHGLYRQMPRLVPVPNNFDPILRSLLQNVYWKREQTGQQSVFPLGGRYSLPEPSPSCLIAVIANWALLIPSVVAIRDAVVMSILPKAVLKQASKMNRFRSSACSDATSNSSNSLRNRAAHDDFESHQTINYIQRKCQEHENLKIRNVGLSFSICIFKEVLNDKPGSPGTPYRCLAAMPLEGSTRTEVLPGCSSLDRRSRSAKIGFKPWTVGDLKDDKHAFSLHYDYELDKPVVAVSLEEFTATEGSWNQYVERVNCYFLANEITDKRKVNIILTICGSATYSLIRSLVSPDLPNTKTFDDLVSIVPKHYNPKPSVIAQHQRSKLTLLLRIKLQAAPTNRVQPPYQVELQVNSAPMVFELDTGSAVTLCSEKSWQDNLGPTVKDKLQQAPVRLRTYTGEEVKLLGTKNVNVSYKGVTVNETIYIAEGNGPNLLGRDWLQQLPILTLNQVSTLPEVQSLIRNYEEVFSEPKTGKFSGGKYRITPHTTTGQAPCELLVGRRLRTRLDLLRPDLALKVKQRQCSMKQNADKHARPRTLRGGEEVYVKLQPSDKEWLGIGYTFNIHLTPFRGVVRIDHRGRRKTSNHALRYMNSKNGNPNSKTNFGIS</sequence>
<dbReference type="Gene3D" id="2.40.70.10">
    <property type="entry name" value="Acid Proteases"/>
    <property type="match status" value="1"/>
</dbReference>
<reference key="2">
    <citation type="submission" date="2011-10" db="EMBL/GenBank/DDBJ databases">
        <title>The genome and transcriptome sequence of Clonorchis sinensis provide insights into the carcinogenic liver fluke.</title>
        <authorList>
            <person name="Wang X."/>
            <person name="Huang Y."/>
            <person name="Chen W."/>
            <person name="Liu H."/>
            <person name="Guo L."/>
            <person name="Chen Y."/>
            <person name="Luo F."/>
            <person name="Zhou W."/>
            <person name="Sun J."/>
            <person name="Mao Q."/>
            <person name="Liang P."/>
            <person name="Zhou C."/>
            <person name="Tian Y."/>
            <person name="Men J."/>
            <person name="Lv X."/>
            <person name="Huang L."/>
            <person name="Zhou J."/>
            <person name="Hu Y."/>
            <person name="Li R."/>
            <person name="Zhang F."/>
            <person name="Lei H."/>
            <person name="Li X."/>
            <person name="Hu X."/>
            <person name="Liang C."/>
            <person name="Xu J."/>
            <person name="Wu Z."/>
            <person name="Yu X."/>
        </authorList>
    </citation>
    <scope>NUCLEOTIDE SEQUENCE</scope>
    <source>
        <strain>Henan</strain>
    </source>
</reference>
<dbReference type="EMBL" id="DF143580">
    <property type="protein sequence ID" value="GAA53754.1"/>
    <property type="molecule type" value="Genomic_DNA"/>
</dbReference>
<keyword evidence="4" id="KW-1185">Reference proteome</keyword>
<dbReference type="Pfam" id="PF00076">
    <property type="entry name" value="RRM_1"/>
    <property type="match status" value="1"/>
</dbReference>